<feature type="transmembrane region" description="Helical" evidence="7">
    <location>
        <begin position="44"/>
        <end position="68"/>
    </location>
</feature>
<dbReference type="PANTHER" id="PTHR42948">
    <property type="entry name" value="TRANSPORTER"/>
    <property type="match status" value="1"/>
</dbReference>
<dbReference type="PROSITE" id="PS50267">
    <property type="entry name" value="NA_NEUROTRAN_SYMP_3"/>
    <property type="match status" value="1"/>
</dbReference>
<feature type="transmembrane region" description="Helical" evidence="7">
    <location>
        <begin position="430"/>
        <end position="448"/>
    </location>
</feature>
<evidence type="ECO:0000256" key="2">
    <source>
        <dbReference type="ARBA" id="ARBA00022448"/>
    </source>
</evidence>
<dbReference type="PRINTS" id="PR00176">
    <property type="entry name" value="NANEUSMPORT"/>
</dbReference>
<dbReference type="Proteomes" id="UP000249898">
    <property type="component" value="Chromosome"/>
</dbReference>
<dbReference type="PANTHER" id="PTHR42948:SF1">
    <property type="entry name" value="TRANSPORTER"/>
    <property type="match status" value="1"/>
</dbReference>
<dbReference type="EMBL" id="CP016181">
    <property type="protein sequence ID" value="AWX99932.1"/>
    <property type="molecule type" value="Genomic_DNA"/>
</dbReference>
<dbReference type="CDD" id="cd10336">
    <property type="entry name" value="SLC6sbd_Tyt1-Like"/>
    <property type="match status" value="1"/>
</dbReference>
<feature type="transmembrane region" description="Helical" evidence="7">
    <location>
        <begin position="95"/>
        <end position="119"/>
    </location>
</feature>
<evidence type="ECO:0000256" key="5">
    <source>
        <dbReference type="ARBA" id="ARBA00023136"/>
    </source>
</evidence>
<dbReference type="GO" id="GO:0016020">
    <property type="term" value="C:membrane"/>
    <property type="evidence" value="ECO:0007669"/>
    <property type="project" value="UniProtKB-SubCell"/>
</dbReference>
<accession>A0A2Z4PR47</accession>
<feature type="transmembrane region" description="Helical" evidence="7">
    <location>
        <begin position="314"/>
        <end position="339"/>
    </location>
</feature>
<dbReference type="RefSeq" id="WP_112137119.1">
    <property type="nucleotide sequence ID" value="NZ_CP016181.1"/>
</dbReference>
<evidence type="ECO:0000256" key="7">
    <source>
        <dbReference type="SAM" id="Phobius"/>
    </source>
</evidence>
<proteinExistence type="inferred from homology"/>
<evidence type="ECO:0000256" key="6">
    <source>
        <dbReference type="RuleBase" id="RU003732"/>
    </source>
</evidence>
<dbReference type="AlphaFoldDB" id="A0A2Z4PR47"/>
<keyword evidence="4 7" id="KW-1133">Transmembrane helix</keyword>
<feature type="transmembrane region" description="Helical" evidence="7">
    <location>
        <begin position="392"/>
        <end position="409"/>
    </location>
</feature>
<sequence>MTNKTSIQGSWASRWIFILAATGSAVGLGNIWKFPYITGENGGGAFVLVYLACILLVGIPIMMAEVFIGRRARKNPINALMDVAEESEGSRKWGIIGVMGMLSGIFIFSFYSVVGGWVLHYIKVMLTGEMADITSDQAGAAFGALLADPATLLGWHTLFSIMTIAVVAAGINKGIETATRIMMPALFVLLIILLGYAMTTGGFSQGWNFMFNVDFSKLSWNSALIALGHSFFTLSLGMGTIMAYGSYMTKNASIGKTVLAIGALDTLVALVAGLAIFPIIFANGMDPAAGPGLMFISLPVAFGQMPFGQLFGTLFFVLVGVAAWTSAISLLEPTVAFLVERFKMKRTNAAITLGVAVWALGIACLGSFSFMSDVTLFGKNTFDFLDYITANIMLPLGGILIALFAGWVVKDKFAKEELELSGTLYALWNISMKFTAPIAVAVVLYFLINPLT</sequence>
<reference evidence="8 9" key="1">
    <citation type="submission" date="2016-06" db="EMBL/GenBank/DDBJ databases">
        <title>The sequenced genome of the ice-adhering bacterium Marinomonas primoryensis, from Antarctica.</title>
        <authorList>
            <person name="Graham L."/>
            <person name="Vance T.D.R."/>
            <person name="Davies P.L."/>
        </authorList>
    </citation>
    <scope>NUCLEOTIDE SEQUENCE [LARGE SCALE GENOMIC DNA]</scope>
    <source>
        <strain evidence="8 9">AceL</strain>
    </source>
</reference>
<dbReference type="GO" id="GO:0015293">
    <property type="term" value="F:symporter activity"/>
    <property type="evidence" value="ECO:0007669"/>
    <property type="project" value="UniProtKB-KW"/>
</dbReference>
<keyword evidence="6" id="KW-0769">Symport</keyword>
<dbReference type="NCBIfam" id="NF037979">
    <property type="entry name" value="Na_transp"/>
    <property type="match status" value="1"/>
</dbReference>
<dbReference type="InterPro" id="IPR000175">
    <property type="entry name" value="Na/ntran_symport"/>
</dbReference>
<name>A0A2Z4PR47_9GAMM</name>
<gene>
    <name evidence="8" type="ORF">A8139_07910</name>
</gene>
<evidence type="ECO:0000313" key="9">
    <source>
        <dbReference type="Proteomes" id="UP000249898"/>
    </source>
</evidence>
<evidence type="ECO:0000313" key="8">
    <source>
        <dbReference type="EMBL" id="AWX99932.1"/>
    </source>
</evidence>
<dbReference type="OrthoDB" id="9762833at2"/>
<organism evidence="8 9">
    <name type="scientific">Marinomonas primoryensis</name>
    <dbReference type="NCBI Taxonomy" id="178399"/>
    <lineage>
        <taxon>Bacteria</taxon>
        <taxon>Pseudomonadati</taxon>
        <taxon>Pseudomonadota</taxon>
        <taxon>Gammaproteobacteria</taxon>
        <taxon>Oceanospirillales</taxon>
        <taxon>Oceanospirillaceae</taxon>
        <taxon>Marinomonas</taxon>
    </lineage>
</organism>
<evidence type="ECO:0000256" key="4">
    <source>
        <dbReference type="ARBA" id="ARBA00022989"/>
    </source>
</evidence>
<protein>
    <recommendedName>
        <fullName evidence="6">Transporter</fullName>
    </recommendedName>
</protein>
<feature type="transmembrane region" description="Helical" evidence="7">
    <location>
        <begin position="257"/>
        <end position="281"/>
    </location>
</feature>
<feature type="transmembrane region" description="Helical" evidence="7">
    <location>
        <begin position="351"/>
        <end position="372"/>
    </location>
</feature>
<feature type="transmembrane region" description="Helical" evidence="7">
    <location>
        <begin position="152"/>
        <end position="171"/>
    </location>
</feature>
<feature type="transmembrane region" description="Helical" evidence="7">
    <location>
        <begin position="223"/>
        <end position="245"/>
    </location>
</feature>
<dbReference type="PROSITE" id="PS00610">
    <property type="entry name" value="NA_NEUROTRAN_SYMP_1"/>
    <property type="match status" value="1"/>
</dbReference>
<comment type="similarity">
    <text evidence="6">Belongs to the sodium:neurotransmitter symporter (SNF) (TC 2.A.22) family.</text>
</comment>
<keyword evidence="3 6" id="KW-0812">Transmembrane</keyword>
<feature type="transmembrane region" description="Helical" evidence="7">
    <location>
        <begin position="12"/>
        <end position="32"/>
    </location>
</feature>
<dbReference type="InterPro" id="IPR047218">
    <property type="entry name" value="YocR/YhdH-like"/>
</dbReference>
<comment type="subcellular location">
    <subcellularLocation>
        <location evidence="1">Membrane</location>
        <topology evidence="1">Multi-pass membrane protein</topology>
    </subcellularLocation>
</comment>
<dbReference type="Pfam" id="PF00209">
    <property type="entry name" value="SNF"/>
    <property type="match status" value="2"/>
</dbReference>
<keyword evidence="2 6" id="KW-0813">Transport</keyword>
<dbReference type="SUPFAM" id="SSF161070">
    <property type="entry name" value="SNF-like"/>
    <property type="match status" value="1"/>
</dbReference>
<feature type="transmembrane region" description="Helical" evidence="7">
    <location>
        <begin position="183"/>
        <end position="203"/>
    </location>
</feature>
<evidence type="ECO:0000256" key="3">
    <source>
        <dbReference type="ARBA" id="ARBA00022692"/>
    </source>
</evidence>
<evidence type="ECO:0000256" key="1">
    <source>
        <dbReference type="ARBA" id="ARBA00004141"/>
    </source>
</evidence>
<dbReference type="InterPro" id="IPR037272">
    <property type="entry name" value="SNS_sf"/>
</dbReference>
<keyword evidence="5 7" id="KW-0472">Membrane</keyword>